<sequence length="312" mass="31526">MTTNDGDFQGGHIPLTPPPASGPEQQPPAPAPGSPDRGPAAPGRSSGTTAIMVVTAIVGGVALLGAGGTAAVAATGSLMASSTGGSDSVLTEDASGITAIDLDVDAGDMRIEFGDVDEAELAVSNGRGSAWTLERDGDELVVRSPEFRFGWWFGSWFGDDESAVLTLPEDLREEALDAELTLDAGSLDVVGDFGVLDVTVNAGALDVEGSAESLTLDMSAGRADGVLDDVDVADLGVSAGTVDMELTGRAPSQTTVDVSAGSVDLTVPDESYDVIQDVSAGSLDVTVDRSSDTPNMIDVSLSAGSVTIRPGR</sequence>
<name>A0A1H4IWE0_9MICO</name>
<feature type="compositionally biased region" description="Pro residues" evidence="1">
    <location>
        <begin position="15"/>
        <end position="33"/>
    </location>
</feature>
<organism evidence="3 4">
    <name type="scientific">Microbacterium hydrocarbonoxydans</name>
    <dbReference type="NCBI Taxonomy" id="273678"/>
    <lineage>
        <taxon>Bacteria</taxon>
        <taxon>Bacillati</taxon>
        <taxon>Actinomycetota</taxon>
        <taxon>Actinomycetes</taxon>
        <taxon>Micrococcales</taxon>
        <taxon>Microbacteriaceae</taxon>
        <taxon>Microbacterium</taxon>
    </lineage>
</organism>
<dbReference type="Pfam" id="PF13349">
    <property type="entry name" value="DUF4097"/>
    <property type="match status" value="1"/>
</dbReference>
<evidence type="ECO:0000256" key="1">
    <source>
        <dbReference type="SAM" id="MobiDB-lite"/>
    </source>
</evidence>
<dbReference type="Proteomes" id="UP000183750">
    <property type="component" value="Unassembled WGS sequence"/>
</dbReference>
<feature type="domain" description="DUF4097" evidence="2">
    <location>
        <begin position="97"/>
        <end position="266"/>
    </location>
</feature>
<accession>A0A1H4IWE0</accession>
<gene>
    <name evidence="3" type="ORF">SAMN04489807_0342</name>
</gene>
<evidence type="ECO:0000259" key="2">
    <source>
        <dbReference type="Pfam" id="PF13349"/>
    </source>
</evidence>
<feature type="compositionally biased region" description="Low complexity" evidence="1">
    <location>
        <begin position="34"/>
        <end position="44"/>
    </location>
</feature>
<feature type="region of interest" description="Disordered" evidence="1">
    <location>
        <begin position="1"/>
        <end position="46"/>
    </location>
</feature>
<reference evidence="4" key="1">
    <citation type="submission" date="2016-10" db="EMBL/GenBank/DDBJ databases">
        <authorList>
            <person name="Varghese N."/>
            <person name="Submissions S."/>
        </authorList>
    </citation>
    <scope>NUCLEOTIDE SEQUENCE [LARGE SCALE GENOMIC DNA]</scope>
    <source>
        <strain evidence="4">DSM 16089</strain>
    </source>
</reference>
<dbReference type="InterPro" id="IPR025164">
    <property type="entry name" value="Toastrack_DUF4097"/>
</dbReference>
<keyword evidence="4" id="KW-1185">Reference proteome</keyword>
<dbReference type="EMBL" id="FNSQ01000005">
    <property type="protein sequence ID" value="SEB38185.1"/>
    <property type="molecule type" value="Genomic_DNA"/>
</dbReference>
<protein>
    <recommendedName>
        <fullName evidence="2">DUF4097 domain-containing protein</fullName>
    </recommendedName>
</protein>
<dbReference type="RefSeq" id="WP_245647365.1">
    <property type="nucleotide sequence ID" value="NZ_FNSQ01000005.1"/>
</dbReference>
<dbReference type="AlphaFoldDB" id="A0A1H4IWE0"/>
<proteinExistence type="predicted"/>
<evidence type="ECO:0000313" key="3">
    <source>
        <dbReference type="EMBL" id="SEB38185.1"/>
    </source>
</evidence>
<evidence type="ECO:0000313" key="4">
    <source>
        <dbReference type="Proteomes" id="UP000183750"/>
    </source>
</evidence>